<dbReference type="EMBL" id="WKJQ01000003">
    <property type="protein sequence ID" value="MRW98260.1"/>
    <property type="molecule type" value="Genomic_DNA"/>
</dbReference>
<dbReference type="Proteomes" id="UP000443423">
    <property type="component" value="Unassembled WGS sequence"/>
</dbReference>
<organism evidence="3 4">
    <name type="scientific">Haloferax marinum</name>
    <dbReference type="NCBI Taxonomy" id="2666143"/>
    <lineage>
        <taxon>Archaea</taxon>
        <taxon>Methanobacteriati</taxon>
        <taxon>Methanobacteriota</taxon>
        <taxon>Stenosarchaea group</taxon>
        <taxon>Halobacteria</taxon>
        <taxon>Halobacteriales</taxon>
        <taxon>Haloferacaceae</taxon>
        <taxon>Haloferax</taxon>
    </lineage>
</organism>
<feature type="compositionally biased region" description="Basic and acidic residues" evidence="1">
    <location>
        <begin position="7"/>
        <end position="24"/>
    </location>
</feature>
<gene>
    <name evidence="3" type="ORF">GJR99_16970</name>
</gene>
<dbReference type="InterPro" id="IPR036374">
    <property type="entry name" value="OxRdtase_Mopterin-bd_sf"/>
</dbReference>
<feature type="compositionally biased region" description="Basic and acidic residues" evidence="1">
    <location>
        <begin position="164"/>
        <end position="175"/>
    </location>
</feature>
<dbReference type="Pfam" id="PF00174">
    <property type="entry name" value="Oxidored_molyb"/>
    <property type="match status" value="1"/>
</dbReference>
<evidence type="ECO:0000256" key="1">
    <source>
        <dbReference type="SAM" id="MobiDB-lite"/>
    </source>
</evidence>
<sequence length="175" mass="18811">MTTHSVDSADTHVDDGHETEKPPTDDNPTFEITVDGDTQVLLTQEDFNAFPTVERECTVVCDTGKKTTATWSGVSVSTLLEQAGTPPEATHVRVTSDDGYGVCVDVVTALDSFIATARDNNSLANDGGYATRFLGPNMDGKRMVKGATRIETLELEPGADPADFESRLLDDPTEE</sequence>
<dbReference type="InterPro" id="IPR000572">
    <property type="entry name" value="OxRdtase_Mopterin-bd_dom"/>
</dbReference>
<feature type="domain" description="Oxidoreductase molybdopterin-binding" evidence="2">
    <location>
        <begin position="23"/>
        <end position="154"/>
    </location>
</feature>
<proteinExistence type="predicted"/>
<dbReference type="SUPFAM" id="SSF56524">
    <property type="entry name" value="Oxidoreductase molybdopterin-binding domain"/>
    <property type="match status" value="1"/>
</dbReference>
<feature type="region of interest" description="Disordered" evidence="1">
    <location>
        <begin position="152"/>
        <end position="175"/>
    </location>
</feature>
<evidence type="ECO:0000313" key="4">
    <source>
        <dbReference type="Proteomes" id="UP000443423"/>
    </source>
</evidence>
<dbReference type="OrthoDB" id="230884at2157"/>
<accession>A0A6A8GAM3</accession>
<evidence type="ECO:0000313" key="3">
    <source>
        <dbReference type="EMBL" id="MRW98260.1"/>
    </source>
</evidence>
<protein>
    <submittedName>
        <fullName evidence="3">Molybdopterin-dependent oxidoreductase</fullName>
    </submittedName>
</protein>
<dbReference type="Gene3D" id="3.90.420.10">
    <property type="entry name" value="Oxidoreductase, molybdopterin-binding domain"/>
    <property type="match status" value="1"/>
</dbReference>
<reference evidence="3 4" key="1">
    <citation type="submission" date="2019-11" db="EMBL/GenBank/DDBJ databases">
        <title>Whole genome sequence of Haloferax sp. MBLA0078.</title>
        <authorList>
            <person name="Seo M.-J."/>
            <person name="Cho E.-S."/>
        </authorList>
    </citation>
    <scope>NUCLEOTIDE SEQUENCE [LARGE SCALE GENOMIC DNA]</scope>
    <source>
        <strain evidence="3 4">MBLA0078</strain>
    </source>
</reference>
<keyword evidence="4" id="KW-1185">Reference proteome</keyword>
<evidence type="ECO:0000259" key="2">
    <source>
        <dbReference type="Pfam" id="PF00174"/>
    </source>
</evidence>
<name>A0A6A8GAM3_9EURY</name>
<feature type="region of interest" description="Disordered" evidence="1">
    <location>
        <begin position="1"/>
        <end position="31"/>
    </location>
</feature>
<comment type="caution">
    <text evidence="3">The sequence shown here is derived from an EMBL/GenBank/DDBJ whole genome shotgun (WGS) entry which is preliminary data.</text>
</comment>
<dbReference type="AlphaFoldDB" id="A0A6A8GAM3"/>